<comment type="similarity">
    <text evidence="3">Belongs to the RibF family.</text>
</comment>
<evidence type="ECO:0000256" key="11">
    <source>
        <dbReference type="ARBA" id="ARBA00022741"/>
    </source>
</evidence>
<keyword evidence="11" id="KW-0547">Nucleotide-binding</keyword>
<evidence type="ECO:0000256" key="15">
    <source>
        <dbReference type="ARBA" id="ARBA00023268"/>
    </source>
</evidence>
<dbReference type="NCBIfam" id="NF004160">
    <property type="entry name" value="PRK05627.1-3"/>
    <property type="match status" value="1"/>
</dbReference>
<keyword evidence="15" id="KW-0511">Multifunctional enzyme</keyword>
<dbReference type="InterPro" id="IPR023468">
    <property type="entry name" value="Riboflavin_kinase"/>
</dbReference>
<sequence length="307" mass="34109">MNFRQRLANAASSKETVVTIGVFDGVHQGHRHLLRQLVELAGDRYVSTVITFSNRPITVLRPGTEPSYLTTLDQRVDLIKQQDIESVVCLEFTLELAEVSAADFAKMLTESLNMKGLVLGPDSALGKDRQGDLGFMQKQGEELGFWARSVEPLEIEGQPVKSRRIRDEVANGNMAVCPELLGRNHLLSGTVVVGDQRGRTLGFPTANLDVDSQLLLPGDGIYATWAIIDGKRHQAATSIGVRPTFDLTQRLVEVFVMDFSEDLYGKTMGVEFITKVRDQEKFDGLDALINQINRDVYDCRQVLDRSA</sequence>
<dbReference type="PANTHER" id="PTHR22749">
    <property type="entry name" value="RIBOFLAVIN KINASE/FMN ADENYLYLTRANSFERASE"/>
    <property type="match status" value="1"/>
</dbReference>
<evidence type="ECO:0000256" key="5">
    <source>
        <dbReference type="ARBA" id="ARBA00012393"/>
    </source>
</evidence>
<dbReference type="EC" id="2.7.7.2" evidence="5"/>
<dbReference type="SMART" id="SM00904">
    <property type="entry name" value="Flavokinase"/>
    <property type="match status" value="1"/>
</dbReference>
<dbReference type="NCBIfam" id="NF004162">
    <property type="entry name" value="PRK05627.1-5"/>
    <property type="match status" value="1"/>
</dbReference>
<evidence type="ECO:0000256" key="6">
    <source>
        <dbReference type="ARBA" id="ARBA00018483"/>
    </source>
</evidence>
<keyword evidence="12" id="KW-0418">Kinase</keyword>
<evidence type="ECO:0000256" key="2">
    <source>
        <dbReference type="ARBA" id="ARBA00005201"/>
    </source>
</evidence>
<protein>
    <recommendedName>
        <fullName evidence="6">Bifunctional riboflavin kinase/FMN adenylyltransferase</fullName>
        <ecNumber evidence="4">2.7.1.26</ecNumber>
        <ecNumber evidence="5">2.7.7.2</ecNumber>
    </recommendedName>
</protein>
<evidence type="ECO:0000256" key="14">
    <source>
        <dbReference type="ARBA" id="ARBA00022840"/>
    </source>
</evidence>
<keyword evidence="14" id="KW-0067">ATP-binding</keyword>
<dbReference type="InterPro" id="IPR015865">
    <property type="entry name" value="Riboflavin_kinase_bac/euk"/>
</dbReference>
<dbReference type="GO" id="GO:0003919">
    <property type="term" value="F:FMN adenylyltransferase activity"/>
    <property type="evidence" value="ECO:0007669"/>
    <property type="project" value="UniProtKB-EC"/>
</dbReference>
<dbReference type="FunFam" id="3.40.50.620:FF:000021">
    <property type="entry name" value="Riboflavin biosynthesis protein"/>
    <property type="match status" value="1"/>
</dbReference>
<dbReference type="GO" id="GO:0006747">
    <property type="term" value="P:FAD biosynthetic process"/>
    <property type="evidence" value="ECO:0007669"/>
    <property type="project" value="UniProtKB-UniPathway"/>
</dbReference>
<keyword evidence="10" id="KW-0548">Nucleotidyltransferase</keyword>
<dbReference type="EC" id="2.7.1.26" evidence="4"/>
<evidence type="ECO:0000256" key="9">
    <source>
        <dbReference type="ARBA" id="ARBA00022679"/>
    </source>
</evidence>
<comment type="pathway">
    <text evidence="1">Cofactor biosynthesis; FAD biosynthesis; FAD from FMN: step 1/1.</text>
</comment>
<dbReference type="EMBL" id="UINC01050547">
    <property type="protein sequence ID" value="SVB63632.1"/>
    <property type="molecule type" value="Genomic_DNA"/>
</dbReference>
<dbReference type="InterPro" id="IPR015864">
    <property type="entry name" value="FAD_synthase"/>
</dbReference>
<evidence type="ECO:0000256" key="4">
    <source>
        <dbReference type="ARBA" id="ARBA00012105"/>
    </source>
</evidence>
<evidence type="ECO:0000259" key="16">
    <source>
        <dbReference type="SMART" id="SM00904"/>
    </source>
</evidence>
<evidence type="ECO:0000256" key="10">
    <source>
        <dbReference type="ARBA" id="ARBA00022695"/>
    </source>
</evidence>
<evidence type="ECO:0000256" key="1">
    <source>
        <dbReference type="ARBA" id="ARBA00004726"/>
    </source>
</evidence>
<dbReference type="GO" id="GO:0005524">
    <property type="term" value="F:ATP binding"/>
    <property type="evidence" value="ECO:0007669"/>
    <property type="project" value="UniProtKB-KW"/>
</dbReference>
<gene>
    <name evidence="17" type="ORF">METZ01_LOCUS216486</name>
</gene>
<dbReference type="Pfam" id="PF01687">
    <property type="entry name" value="Flavokinase"/>
    <property type="match status" value="1"/>
</dbReference>
<dbReference type="PANTHER" id="PTHR22749:SF6">
    <property type="entry name" value="RIBOFLAVIN KINASE"/>
    <property type="match status" value="1"/>
</dbReference>
<dbReference type="GO" id="GO:0009231">
    <property type="term" value="P:riboflavin biosynthetic process"/>
    <property type="evidence" value="ECO:0007669"/>
    <property type="project" value="InterPro"/>
</dbReference>
<dbReference type="UniPathway" id="UPA00276">
    <property type="reaction ID" value="UER00406"/>
</dbReference>
<name>A0A382FLY7_9ZZZZ</name>
<dbReference type="CDD" id="cd02064">
    <property type="entry name" value="FAD_synthetase_N"/>
    <property type="match status" value="1"/>
</dbReference>
<dbReference type="GO" id="GO:0008531">
    <property type="term" value="F:riboflavin kinase activity"/>
    <property type="evidence" value="ECO:0007669"/>
    <property type="project" value="UniProtKB-EC"/>
</dbReference>
<dbReference type="InterPro" id="IPR014729">
    <property type="entry name" value="Rossmann-like_a/b/a_fold"/>
</dbReference>
<evidence type="ECO:0000256" key="8">
    <source>
        <dbReference type="ARBA" id="ARBA00022643"/>
    </source>
</evidence>
<dbReference type="Pfam" id="PF06574">
    <property type="entry name" value="FAD_syn"/>
    <property type="match status" value="1"/>
</dbReference>
<keyword evidence="8" id="KW-0288">FMN</keyword>
<keyword evidence="9" id="KW-0808">Transferase</keyword>
<evidence type="ECO:0000313" key="17">
    <source>
        <dbReference type="EMBL" id="SVB63632.1"/>
    </source>
</evidence>
<proteinExistence type="inferred from homology"/>
<reference evidence="17" key="1">
    <citation type="submission" date="2018-05" db="EMBL/GenBank/DDBJ databases">
        <authorList>
            <person name="Lanie J.A."/>
            <person name="Ng W.-L."/>
            <person name="Kazmierczak K.M."/>
            <person name="Andrzejewski T.M."/>
            <person name="Davidsen T.M."/>
            <person name="Wayne K.J."/>
            <person name="Tettelin H."/>
            <person name="Glass J.I."/>
            <person name="Rusch D."/>
            <person name="Podicherti R."/>
            <person name="Tsui H.-C.T."/>
            <person name="Winkler M.E."/>
        </authorList>
    </citation>
    <scope>NUCLEOTIDE SEQUENCE</scope>
</reference>
<keyword evidence="7" id="KW-0285">Flavoprotein</keyword>
<evidence type="ECO:0000256" key="3">
    <source>
        <dbReference type="ARBA" id="ARBA00010214"/>
    </source>
</evidence>
<dbReference type="UniPathway" id="UPA00277">
    <property type="reaction ID" value="UER00407"/>
</dbReference>
<evidence type="ECO:0000256" key="12">
    <source>
        <dbReference type="ARBA" id="ARBA00022777"/>
    </source>
</evidence>
<dbReference type="InterPro" id="IPR002606">
    <property type="entry name" value="Riboflavin_kinase_bac"/>
</dbReference>
<dbReference type="Gene3D" id="3.40.50.620">
    <property type="entry name" value="HUPs"/>
    <property type="match status" value="1"/>
</dbReference>
<dbReference type="Gene3D" id="2.40.30.30">
    <property type="entry name" value="Riboflavin kinase-like"/>
    <property type="match status" value="1"/>
</dbReference>
<dbReference type="GO" id="GO:0009398">
    <property type="term" value="P:FMN biosynthetic process"/>
    <property type="evidence" value="ECO:0007669"/>
    <property type="project" value="UniProtKB-UniPathway"/>
</dbReference>
<dbReference type="SUPFAM" id="SSF52374">
    <property type="entry name" value="Nucleotidylyl transferase"/>
    <property type="match status" value="1"/>
</dbReference>
<organism evidence="17">
    <name type="scientific">marine metagenome</name>
    <dbReference type="NCBI Taxonomy" id="408172"/>
    <lineage>
        <taxon>unclassified sequences</taxon>
        <taxon>metagenomes</taxon>
        <taxon>ecological metagenomes</taxon>
    </lineage>
</organism>
<accession>A0A382FLY7</accession>
<dbReference type="SUPFAM" id="SSF82114">
    <property type="entry name" value="Riboflavin kinase-like"/>
    <property type="match status" value="1"/>
</dbReference>
<dbReference type="PIRSF" id="PIRSF004491">
    <property type="entry name" value="FAD_Synth"/>
    <property type="match status" value="1"/>
</dbReference>
<evidence type="ECO:0000256" key="7">
    <source>
        <dbReference type="ARBA" id="ARBA00022630"/>
    </source>
</evidence>
<dbReference type="FunFam" id="2.40.30.30:FF:000003">
    <property type="entry name" value="Riboflavin biosynthesis protein"/>
    <property type="match status" value="1"/>
</dbReference>
<keyword evidence="13" id="KW-0274">FAD</keyword>
<comment type="pathway">
    <text evidence="2">Cofactor biosynthesis; FMN biosynthesis; FMN from riboflavin (ATP route): step 1/1.</text>
</comment>
<dbReference type="InterPro" id="IPR023465">
    <property type="entry name" value="Riboflavin_kinase_dom_sf"/>
</dbReference>
<feature type="domain" description="Riboflavin kinase" evidence="16">
    <location>
        <begin position="180"/>
        <end position="304"/>
    </location>
</feature>
<evidence type="ECO:0000256" key="13">
    <source>
        <dbReference type="ARBA" id="ARBA00022827"/>
    </source>
</evidence>
<dbReference type="AlphaFoldDB" id="A0A382FLY7"/>
<dbReference type="NCBIfam" id="TIGR00083">
    <property type="entry name" value="ribF"/>
    <property type="match status" value="1"/>
</dbReference>